<keyword evidence="3" id="KW-1185">Reference proteome</keyword>
<comment type="caution">
    <text evidence="2">The sequence shown here is derived from an EMBL/GenBank/DDBJ whole genome shotgun (WGS) entry which is preliminary data.</text>
</comment>
<feature type="region of interest" description="Disordered" evidence="1">
    <location>
        <begin position="117"/>
        <end position="144"/>
    </location>
</feature>
<evidence type="ECO:0008006" key="4">
    <source>
        <dbReference type="Google" id="ProtNLM"/>
    </source>
</evidence>
<dbReference type="RefSeq" id="WP_266127338.1">
    <property type="nucleotide sequence ID" value="NZ_JANIDV010000002.1"/>
</dbReference>
<evidence type="ECO:0000313" key="2">
    <source>
        <dbReference type="EMBL" id="MCX5616356.1"/>
    </source>
</evidence>
<evidence type="ECO:0000256" key="1">
    <source>
        <dbReference type="SAM" id="MobiDB-lite"/>
    </source>
</evidence>
<proteinExistence type="predicted"/>
<protein>
    <recommendedName>
        <fullName evidence="4">Tail fiber protein</fullName>
    </recommendedName>
</protein>
<accession>A0ABT3WBA6</accession>
<dbReference type="Proteomes" id="UP001165633">
    <property type="component" value="Unassembled WGS sequence"/>
</dbReference>
<name>A0ABT3WBA6_9PROT</name>
<organism evidence="2 3">
    <name type="scientific">Bombella dulcis</name>
    <dbReference type="NCBI Taxonomy" id="2967339"/>
    <lineage>
        <taxon>Bacteria</taxon>
        <taxon>Pseudomonadati</taxon>
        <taxon>Pseudomonadota</taxon>
        <taxon>Alphaproteobacteria</taxon>
        <taxon>Acetobacterales</taxon>
        <taxon>Acetobacteraceae</taxon>
        <taxon>Bombella</taxon>
    </lineage>
</organism>
<dbReference type="EMBL" id="JANIDV010000002">
    <property type="protein sequence ID" value="MCX5616356.1"/>
    <property type="molecule type" value="Genomic_DNA"/>
</dbReference>
<sequence length="381" mass="39660">MTTQTVATEGGRIRVADLPSLGTPQAGDTILGVQDGRTGQFPVSTLGGSSPDLSIYARSSDLQTETEARENADTELKNKIDSLDIPSIAGLAKSSDLDTETRAREKADSQLEEKINGLNIPSTAGLATQSSLDDETEARKQGDRTLEDKINGLNIPSISGLAKSSDLEAEATARENADTELEKKIDGLNIPSIAGLATQEALNDEATARKNADADLEKKINGLNIPSVDGLAKSADLSQEADERKKADADLGVRIDALTTKVNAAPAGGGSSGGDTVHYDIPGVTPTGTFEGIIFRRYDGGAGNPGHVDYPADWPKFAIPPAITATSTTISHDDWAAGKMGPGATINITGTSTTGFNFQHPGGWPGSGLESITFFIKGVLA</sequence>
<reference evidence="2" key="1">
    <citation type="submission" date="2022-07" db="EMBL/GenBank/DDBJ databases">
        <title>Bombella genomes.</title>
        <authorList>
            <person name="Harer L."/>
            <person name="Styblova S."/>
            <person name="Ehrmann M."/>
        </authorList>
    </citation>
    <scope>NUCLEOTIDE SEQUENCE</scope>
    <source>
        <strain evidence="2">TMW 2.2559</strain>
    </source>
</reference>
<gene>
    <name evidence="2" type="ORF">NQF87_05125</name>
</gene>
<evidence type="ECO:0000313" key="3">
    <source>
        <dbReference type="Proteomes" id="UP001165633"/>
    </source>
</evidence>
<feature type="compositionally biased region" description="Polar residues" evidence="1">
    <location>
        <begin position="119"/>
        <end position="131"/>
    </location>
</feature>